<organism evidence="1">
    <name type="scientific">marine sediment metagenome</name>
    <dbReference type="NCBI Taxonomy" id="412755"/>
    <lineage>
        <taxon>unclassified sequences</taxon>
        <taxon>metagenomes</taxon>
        <taxon>ecological metagenomes</taxon>
    </lineage>
</organism>
<reference evidence="1" key="1">
    <citation type="journal article" date="2015" name="Nature">
        <title>Complex archaea that bridge the gap between prokaryotes and eukaryotes.</title>
        <authorList>
            <person name="Spang A."/>
            <person name="Saw J.H."/>
            <person name="Jorgensen S.L."/>
            <person name="Zaremba-Niedzwiedzka K."/>
            <person name="Martijn J."/>
            <person name="Lind A.E."/>
            <person name="van Eijk R."/>
            <person name="Schleper C."/>
            <person name="Guy L."/>
            <person name="Ettema T.J."/>
        </authorList>
    </citation>
    <scope>NUCLEOTIDE SEQUENCE</scope>
</reference>
<sequence>TKGVKYTGMLCFLHIKHINFPKGPNSFTIKITL</sequence>
<name>A0A0F9F326_9ZZZZ</name>
<gene>
    <name evidence="1" type="ORF">LCGC14_2354870</name>
</gene>
<dbReference type="AlphaFoldDB" id="A0A0F9F326"/>
<accession>A0A0F9F326</accession>
<proteinExistence type="predicted"/>
<evidence type="ECO:0000313" key="1">
    <source>
        <dbReference type="EMBL" id="KKL45517.1"/>
    </source>
</evidence>
<dbReference type="EMBL" id="LAZR01034356">
    <property type="protein sequence ID" value="KKL45517.1"/>
    <property type="molecule type" value="Genomic_DNA"/>
</dbReference>
<protein>
    <submittedName>
        <fullName evidence="1">Uncharacterized protein</fullName>
    </submittedName>
</protein>
<feature type="non-terminal residue" evidence="1">
    <location>
        <position position="1"/>
    </location>
</feature>
<comment type="caution">
    <text evidence="1">The sequence shown here is derived from an EMBL/GenBank/DDBJ whole genome shotgun (WGS) entry which is preliminary data.</text>
</comment>